<dbReference type="PANTHER" id="PTHR45625:SF3">
    <property type="entry name" value="PEPTIDYL-PROLYL CIS-TRANS ISOMERASE B-RELATED"/>
    <property type="match status" value="1"/>
</dbReference>
<keyword evidence="3" id="KW-0812">Transmembrane</keyword>
<dbReference type="SUPFAM" id="SSF50891">
    <property type="entry name" value="Cyclophilin-like"/>
    <property type="match status" value="1"/>
</dbReference>
<dbReference type="Pfam" id="PF00160">
    <property type="entry name" value="Pro_isomerase"/>
    <property type="match status" value="1"/>
</dbReference>
<protein>
    <submittedName>
        <fullName evidence="5">Peptidylprolyl isomerase</fullName>
    </submittedName>
</protein>
<feature type="region of interest" description="Disordered" evidence="2">
    <location>
        <begin position="1"/>
        <end position="20"/>
    </location>
</feature>
<dbReference type="PROSITE" id="PS50072">
    <property type="entry name" value="CSA_PPIASE_2"/>
    <property type="match status" value="1"/>
</dbReference>
<evidence type="ECO:0000256" key="1">
    <source>
        <dbReference type="ARBA" id="ARBA00002388"/>
    </source>
</evidence>
<dbReference type="KEGG" id="ajg:KKR91_10305"/>
<evidence type="ECO:0000313" key="6">
    <source>
        <dbReference type="Proteomes" id="UP000676885"/>
    </source>
</evidence>
<evidence type="ECO:0000313" key="5">
    <source>
        <dbReference type="EMBL" id="QWC08928.1"/>
    </source>
</evidence>
<feature type="transmembrane region" description="Helical" evidence="3">
    <location>
        <begin position="45"/>
        <end position="66"/>
    </location>
</feature>
<organism evidence="5 6">
    <name type="scientific">Arthrobacter jiangjiafuii</name>
    <dbReference type="NCBI Taxonomy" id="2817475"/>
    <lineage>
        <taxon>Bacteria</taxon>
        <taxon>Bacillati</taxon>
        <taxon>Actinomycetota</taxon>
        <taxon>Actinomycetes</taxon>
        <taxon>Micrococcales</taxon>
        <taxon>Micrococcaceae</taxon>
        <taxon>Arthrobacter</taxon>
    </lineage>
</organism>
<reference evidence="5 6" key="1">
    <citation type="submission" date="2021-05" db="EMBL/GenBank/DDBJ databases">
        <title>Novel species in genus Arthrobacter.</title>
        <authorList>
            <person name="Zhang G."/>
        </authorList>
    </citation>
    <scope>NUCLEOTIDE SEQUENCE [LARGE SCALE GENOMIC DNA]</scope>
    <source>
        <strain evidence="6">zg-ZUI227</strain>
    </source>
</reference>
<gene>
    <name evidence="5" type="ORF">KKR91_10305</name>
</gene>
<evidence type="ECO:0000256" key="2">
    <source>
        <dbReference type="SAM" id="MobiDB-lite"/>
    </source>
</evidence>
<feature type="region of interest" description="Disordered" evidence="2">
    <location>
        <begin position="84"/>
        <end position="113"/>
    </location>
</feature>
<evidence type="ECO:0000256" key="3">
    <source>
        <dbReference type="SAM" id="Phobius"/>
    </source>
</evidence>
<name>A0A975QZX0_9MICC</name>
<dbReference type="InterPro" id="IPR044666">
    <property type="entry name" value="Cyclophilin_A-like"/>
</dbReference>
<feature type="domain" description="PPIase cyclophilin-type" evidence="4">
    <location>
        <begin position="123"/>
        <end position="279"/>
    </location>
</feature>
<dbReference type="GO" id="GO:0003755">
    <property type="term" value="F:peptidyl-prolyl cis-trans isomerase activity"/>
    <property type="evidence" value="ECO:0007669"/>
    <property type="project" value="InterPro"/>
</dbReference>
<sequence length="280" mass="28959">MPVRHPGVPVTASRQDRETRRRIARMQARRALLQSQAKRRKRDNIFAATAAALVLALAVALQVAWFSSNPTPAENELIERQAGTPEATADPTESASPASDGNATNIPDPSAAEGRVFSGTLATSAGELGVELDGNAAPQAVAVFSSLAESGFFTGKTCHRLTTADTMGVLQCGSLAGDGAGDPDYQWGPVENTPADGRYPAGTIAVARGGTADSNGTQFFIAYKDSIIPQNTGGYTIMGKLTSGLDVLDAVAAQGAVKNGAATQDGQPKTPVTIDSFTLK</sequence>
<keyword evidence="3" id="KW-0472">Membrane</keyword>
<comment type="function">
    <text evidence="1">PPIases accelerate the folding of proteins. It catalyzes the cis-trans isomerization of proline imidic peptide bonds in oligopeptides.</text>
</comment>
<dbReference type="InterPro" id="IPR002130">
    <property type="entry name" value="Cyclophilin-type_PPIase_dom"/>
</dbReference>
<keyword evidence="3" id="KW-1133">Transmembrane helix</keyword>
<dbReference type="AlphaFoldDB" id="A0A975QZX0"/>
<feature type="region of interest" description="Disordered" evidence="2">
    <location>
        <begin position="258"/>
        <end position="280"/>
    </location>
</feature>
<proteinExistence type="predicted"/>
<evidence type="ECO:0000259" key="4">
    <source>
        <dbReference type="PROSITE" id="PS50072"/>
    </source>
</evidence>
<dbReference type="InterPro" id="IPR029000">
    <property type="entry name" value="Cyclophilin-like_dom_sf"/>
</dbReference>
<dbReference type="EMBL" id="CP076022">
    <property type="protein sequence ID" value="QWC08928.1"/>
    <property type="molecule type" value="Genomic_DNA"/>
</dbReference>
<dbReference type="PANTHER" id="PTHR45625">
    <property type="entry name" value="PEPTIDYL-PROLYL CIS-TRANS ISOMERASE-RELATED"/>
    <property type="match status" value="1"/>
</dbReference>
<accession>A0A975QZX0</accession>
<keyword evidence="6" id="KW-1185">Reference proteome</keyword>
<feature type="compositionally biased region" description="Polar residues" evidence="2">
    <location>
        <begin position="91"/>
        <end position="107"/>
    </location>
</feature>
<keyword evidence="5" id="KW-0413">Isomerase</keyword>
<dbReference type="Proteomes" id="UP000676885">
    <property type="component" value="Chromosome"/>
</dbReference>
<dbReference type="Gene3D" id="2.40.100.10">
    <property type="entry name" value="Cyclophilin-like"/>
    <property type="match status" value="1"/>
</dbReference>